<name>A0A9D1H353_9FIRM</name>
<dbReference type="AlphaFoldDB" id="A0A9D1H353"/>
<evidence type="ECO:0000313" key="2">
    <source>
        <dbReference type="Proteomes" id="UP000824165"/>
    </source>
</evidence>
<proteinExistence type="predicted"/>
<evidence type="ECO:0000313" key="1">
    <source>
        <dbReference type="EMBL" id="HIT85660.1"/>
    </source>
</evidence>
<dbReference type="Pfam" id="PF14286">
    <property type="entry name" value="DHHW"/>
    <property type="match status" value="1"/>
</dbReference>
<accession>A0A9D1H353</accession>
<sequence>MKIIDRVLIAVFCLFIFGFGIAFAVSPKSTFSVNEKRSLAEMPAATLDGIFNGQFESGFETYINDHFPARESFAALDAYYALFTGRNGSNGIYKGKDGYLFAEPPGHDEKIISDNIEALRSFANNTKIMSTLMIIPSGGYIMSEKLPANHLEYRDGETLAEIRSRVESDIRWVDVEAKFLNAKESGQIYYKTDHHYTTYGAYLAYEAFCGEHGLTPFKDYTIERYDGFYGTSYSTSALWNEPAESFEVWRYPSNASVEINGTAYPSLWFDEHLEEPDKYPVFLNGNQPFERIINPDVEGGKILVLKDSYAHAMIPFLAQHYHQIDMVDLRYYFEPVSELVRENQYGEIFMIYGLSSVCDDTDIAILE</sequence>
<comment type="caution">
    <text evidence="1">The sequence shown here is derived from an EMBL/GenBank/DDBJ whole genome shotgun (WGS) entry which is preliminary data.</text>
</comment>
<evidence type="ECO:0008006" key="3">
    <source>
        <dbReference type="Google" id="ProtNLM"/>
    </source>
</evidence>
<dbReference type="Proteomes" id="UP000824165">
    <property type="component" value="Unassembled WGS sequence"/>
</dbReference>
<dbReference type="EMBL" id="DVLU01000070">
    <property type="protein sequence ID" value="HIT85660.1"/>
    <property type="molecule type" value="Genomic_DNA"/>
</dbReference>
<organism evidence="1 2">
    <name type="scientific">Candidatus Ornithomonoglobus intestinigallinarum</name>
    <dbReference type="NCBI Taxonomy" id="2840894"/>
    <lineage>
        <taxon>Bacteria</taxon>
        <taxon>Bacillati</taxon>
        <taxon>Bacillota</taxon>
        <taxon>Clostridia</taxon>
        <taxon>Candidatus Ornithomonoglobus</taxon>
    </lineage>
</organism>
<reference evidence="1" key="1">
    <citation type="submission" date="2020-10" db="EMBL/GenBank/DDBJ databases">
        <authorList>
            <person name="Gilroy R."/>
        </authorList>
    </citation>
    <scope>NUCLEOTIDE SEQUENCE</scope>
    <source>
        <strain evidence="1">CHK181-108</strain>
    </source>
</reference>
<dbReference type="InterPro" id="IPR025945">
    <property type="entry name" value="DHHW"/>
</dbReference>
<protein>
    <recommendedName>
        <fullName evidence="3">AlgX/AlgJ SGNH hydrolase-like domain-containing protein</fullName>
    </recommendedName>
</protein>
<reference evidence="1" key="2">
    <citation type="journal article" date="2021" name="PeerJ">
        <title>Extensive microbial diversity within the chicken gut microbiome revealed by metagenomics and culture.</title>
        <authorList>
            <person name="Gilroy R."/>
            <person name="Ravi A."/>
            <person name="Getino M."/>
            <person name="Pursley I."/>
            <person name="Horton D.L."/>
            <person name="Alikhan N.F."/>
            <person name="Baker D."/>
            <person name="Gharbi K."/>
            <person name="Hall N."/>
            <person name="Watson M."/>
            <person name="Adriaenssens E.M."/>
            <person name="Foster-Nyarko E."/>
            <person name="Jarju S."/>
            <person name="Secka A."/>
            <person name="Antonio M."/>
            <person name="Oren A."/>
            <person name="Chaudhuri R.R."/>
            <person name="La Ragione R."/>
            <person name="Hildebrand F."/>
            <person name="Pallen M.J."/>
        </authorList>
    </citation>
    <scope>NUCLEOTIDE SEQUENCE</scope>
    <source>
        <strain evidence="1">CHK181-108</strain>
    </source>
</reference>
<gene>
    <name evidence="1" type="ORF">IAA60_07135</name>
</gene>